<dbReference type="Proteomes" id="UP000298218">
    <property type="component" value="Unassembled WGS sequence"/>
</dbReference>
<organism evidence="1 2">
    <name type="scientific">Cryobacterium psychrophilum</name>
    <dbReference type="NCBI Taxonomy" id="41988"/>
    <lineage>
        <taxon>Bacteria</taxon>
        <taxon>Bacillati</taxon>
        <taxon>Actinomycetota</taxon>
        <taxon>Actinomycetes</taxon>
        <taxon>Micrococcales</taxon>
        <taxon>Microbacteriaceae</taxon>
        <taxon>Cryobacterium</taxon>
    </lineage>
</organism>
<evidence type="ECO:0000313" key="1">
    <source>
        <dbReference type="EMBL" id="TFD81992.1"/>
    </source>
</evidence>
<gene>
    <name evidence="1" type="ORF">E3T53_01120</name>
</gene>
<proteinExistence type="predicted"/>
<name>A0A4Y8KT58_9MICO</name>
<accession>A0A4Y8KT58</accession>
<protein>
    <submittedName>
        <fullName evidence="1">Uncharacterized protein</fullName>
    </submittedName>
</protein>
<comment type="caution">
    <text evidence="1">The sequence shown here is derived from an EMBL/GenBank/DDBJ whole genome shotgun (WGS) entry which is preliminary data.</text>
</comment>
<sequence length="539" mass="61345">MGSMVNINEVLEGHVALDIECLDRIYLNGYVPILQVGGQVIRFMKDHLGKNIPSPAILEKIGTSFRQSVREYAEQNNIPVVQFKRDDRKIDVMRRYLTAQERTGTSGVVAIGVAQEYQNVFAAYDKGGSHGFPWYSFTKADRRVTCYYFYLWDRDFGGSFIKICSYFPYPIKVWVNGHEWAKRQAMQAGISFTALSNGFASCDDAPALQAICDRLTSTVIQEFFDRWMNILPVPLTEYDREFGYWWELSMRQIETSRTIVFDAPRHARGFFESLVTDNLDLGRPETVELLFKGYPPCSGHGRPIVNHAPCSTKVVTTDTQVSMNVFFKHSRIKQYLKDGRALRIETVINSPKDLNCLRRLEHLEELQPKARDINSRLLDTERVGQGCVLASPAFERVASSSLTADGRRTPAMRFGDPRVMALFGALCVSLTVLGFTHRSLRARVIQLLDTDYTTHQMSYDLHRLRTNGLIQRREHSNSYNLTPDGLRVALFYTKVHRRLLRPLLAADTPPAPIELRQALKSIDRIVNGYIIDARLGTAA</sequence>
<keyword evidence="2" id="KW-1185">Reference proteome</keyword>
<dbReference type="AlphaFoldDB" id="A0A4Y8KT58"/>
<dbReference type="EMBL" id="SOHQ01000005">
    <property type="protein sequence ID" value="TFD81992.1"/>
    <property type="molecule type" value="Genomic_DNA"/>
</dbReference>
<evidence type="ECO:0000313" key="2">
    <source>
        <dbReference type="Proteomes" id="UP000298218"/>
    </source>
</evidence>
<dbReference type="OrthoDB" id="5415775at2"/>
<reference evidence="1 2" key="1">
    <citation type="submission" date="2019-03" db="EMBL/GenBank/DDBJ databases">
        <title>Genomics of glacier-inhabiting Cryobacterium strains.</title>
        <authorList>
            <person name="Liu Q."/>
            <person name="Xin Y.-H."/>
        </authorList>
    </citation>
    <scope>NUCLEOTIDE SEQUENCE [LARGE SCALE GENOMIC DNA]</scope>
    <source>
        <strain evidence="1 2">CGMCC 1.4292</strain>
    </source>
</reference>